<dbReference type="RefSeq" id="WP_135869826.1">
    <property type="nucleotide sequence ID" value="NZ_SRSC01000002.1"/>
</dbReference>
<sequence length="75" mass="8282">MYPKTDHIEPGTEIRQAAMKKAIGRQKITLARGRGRCRVSSFHATSRLRKIRSDRVSSIPPAHPLNASLDGSNSV</sequence>
<name>A0A4S1CFP1_9BACT</name>
<reference evidence="2 3" key="1">
    <citation type="submission" date="2019-04" db="EMBL/GenBank/DDBJ databases">
        <title>Geobacter oryzae sp. nov., ferric-reducing bacteria isolated from paddy soil.</title>
        <authorList>
            <person name="Xu Z."/>
            <person name="Masuda Y."/>
            <person name="Itoh H."/>
            <person name="Senoo K."/>
        </authorList>
    </citation>
    <scope>NUCLEOTIDE SEQUENCE [LARGE SCALE GENOMIC DNA]</scope>
    <source>
        <strain evidence="2 3">Red111</strain>
    </source>
</reference>
<gene>
    <name evidence="2" type="ORF">E4633_08500</name>
</gene>
<comment type="caution">
    <text evidence="2">The sequence shown here is derived from an EMBL/GenBank/DDBJ whole genome shotgun (WGS) entry which is preliminary data.</text>
</comment>
<proteinExistence type="predicted"/>
<dbReference type="EMBL" id="SRSC01000002">
    <property type="protein sequence ID" value="TGU72344.1"/>
    <property type="molecule type" value="Genomic_DNA"/>
</dbReference>
<feature type="region of interest" description="Disordered" evidence="1">
    <location>
        <begin position="41"/>
        <end position="75"/>
    </location>
</feature>
<evidence type="ECO:0000313" key="2">
    <source>
        <dbReference type="EMBL" id="TGU72344.1"/>
    </source>
</evidence>
<evidence type="ECO:0000256" key="1">
    <source>
        <dbReference type="SAM" id="MobiDB-lite"/>
    </source>
</evidence>
<dbReference type="AlphaFoldDB" id="A0A4S1CFP1"/>
<keyword evidence="3" id="KW-1185">Reference proteome</keyword>
<evidence type="ECO:0000313" key="3">
    <source>
        <dbReference type="Proteomes" id="UP000306416"/>
    </source>
</evidence>
<dbReference type="Proteomes" id="UP000306416">
    <property type="component" value="Unassembled WGS sequence"/>
</dbReference>
<accession>A0A4S1CFP1</accession>
<organism evidence="2 3">
    <name type="scientific">Geomonas terrae</name>
    <dbReference type="NCBI Taxonomy" id="2562681"/>
    <lineage>
        <taxon>Bacteria</taxon>
        <taxon>Pseudomonadati</taxon>
        <taxon>Thermodesulfobacteriota</taxon>
        <taxon>Desulfuromonadia</taxon>
        <taxon>Geobacterales</taxon>
        <taxon>Geobacteraceae</taxon>
        <taxon>Geomonas</taxon>
    </lineage>
</organism>
<protein>
    <submittedName>
        <fullName evidence="2">Uncharacterized protein</fullName>
    </submittedName>
</protein>